<comment type="caution">
    <text evidence="3">The sequence shown here is derived from an EMBL/GenBank/DDBJ whole genome shotgun (WGS) entry which is preliminary data.</text>
</comment>
<proteinExistence type="predicted"/>
<dbReference type="AlphaFoldDB" id="A0A3N6R1G1"/>
<dbReference type="Gene3D" id="2.40.30.10">
    <property type="entry name" value="Translation factors"/>
    <property type="match status" value="1"/>
</dbReference>
<evidence type="ECO:0000256" key="1">
    <source>
        <dbReference type="ARBA" id="ARBA00022741"/>
    </source>
</evidence>
<gene>
    <name evidence="3" type="ORF">D5R40_32345</name>
</gene>
<dbReference type="GO" id="GO:0005525">
    <property type="term" value="F:GTP binding"/>
    <property type="evidence" value="ECO:0007669"/>
    <property type="project" value="UniProtKB-KW"/>
</dbReference>
<protein>
    <submittedName>
        <fullName evidence="3">Uncharacterized protein</fullName>
    </submittedName>
</protein>
<name>A0A3N6R1G1_9CYAN</name>
<keyword evidence="4" id="KW-1185">Reference proteome</keyword>
<evidence type="ECO:0000313" key="4">
    <source>
        <dbReference type="Proteomes" id="UP000269154"/>
    </source>
</evidence>
<dbReference type="Proteomes" id="UP000269154">
    <property type="component" value="Unassembled WGS sequence"/>
</dbReference>
<dbReference type="RefSeq" id="WP_124155769.1">
    <property type="nucleotide sequence ID" value="NZ_CAWOLW010000374.1"/>
</dbReference>
<reference evidence="3 4" key="1">
    <citation type="journal article" date="2018" name="ACS Chem. Biol.">
        <title>Ketoreductase domain dysfunction expands chemodiversity: malyngamide biosynthesis in the cyanobacterium Okeania hirsuta.</title>
        <authorList>
            <person name="Moss N.A."/>
            <person name="Leao T."/>
            <person name="Rankin M."/>
            <person name="McCullough T.M."/>
            <person name="Qu P."/>
            <person name="Korobeynikov A."/>
            <person name="Smith J.L."/>
            <person name="Gerwick L."/>
            <person name="Gerwick W.H."/>
        </authorList>
    </citation>
    <scope>NUCLEOTIDE SEQUENCE [LARGE SCALE GENOMIC DNA]</scope>
    <source>
        <strain evidence="3 4">PAB10Feb10-1</strain>
    </source>
</reference>
<evidence type="ECO:0000313" key="3">
    <source>
        <dbReference type="EMBL" id="RQH19806.1"/>
    </source>
</evidence>
<organism evidence="3 4">
    <name type="scientific">Okeania hirsuta</name>
    <dbReference type="NCBI Taxonomy" id="1458930"/>
    <lineage>
        <taxon>Bacteria</taxon>
        <taxon>Bacillati</taxon>
        <taxon>Cyanobacteriota</taxon>
        <taxon>Cyanophyceae</taxon>
        <taxon>Oscillatoriophycideae</taxon>
        <taxon>Oscillatoriales</taxon>
        <taxon>Microcoleaceae</taxon>
        <taxon>Okeania</taxon>
    </lineage>
</organism>
<dbReference type="InterPro" id="IPR009001">
    <property type="entry name" value="Transl_elong_EF1A/Init_IF2_C"/>
</dbReference>
<dbReference type="EMBL" id="RCBY01000435">
    <property type="protein sequence ID" value="RQH19806.1"/>
    <property type="molecule type" value="Genomic_DNA"/>
</dbReference>
<evidence type="ECO:0000256" key="2">
    <source>
        <dbReference type="ARBA" id="ARBA00023134"/>
    </source>
</evidence>
<accession>A0A3N6R1G1</accession>
<dbReference type="SUPFAM" id="SSF50465">
    <property type="entry name" value="EF-Tu/eEF-1alpha/eIF2-gamma C-terminal domain"/>
    <property type="match status" value="1"/>
</dbReference>
<keyword evidence="2" id="KW-0342">GTP-binding</keyword>
<sequence>MGQFYYNDSDWDALYEIVNKSEAKPGDEVELSLKTLSREIHYGKFEIGKEVKIREGARVVAVGKVTQVLNQQFESWDLASFRSSITDAYIPYSGDLIEGYKRFFTHYLMDENFFNGIEISEFEHPTNILNVKLSKKEDAFSPVYHFVTKQWREHLKLEMDRLKIDYQLNHALKLEKRNMQFATWGEIDKRYIMGEIIVE</sequence>
<keyword evidence="1" id="KW-0547">Nucleotide-binding</keyword>
<dbReference type="OrthoDB" id="292264at2"/>